<feature type="region of interest" description="Disordered" evidence="5">
    <location>
        <begin position="1275"/>
        <end position="1311"/>
    </location>
</feature>
<dbReference type="GO" id="GO:0005634">
    <property type="term" value="C:nucleus"/>
    <property type="evidence" value="ECO:0007669"/>
    <property type="project" value="UniProtKB-SubCell"/>
</dbReference>
<sequence>MQPSNEVTDSHSDEDIRPSAADNQAAKRCDSPADRDASMEAKLDYSTTVTSNKRSPAVHESWSETGSDYPSPKRSRTADIPPDLVESTPRSSGTPLMEVNPPKSTIPQSLPLILSIGNPGNSIMSPQSASQASSTITVCPQTLNSTATTSVSSSSPFIGQLIPLCGLSDSLLCGVSSALLTNGTNSTTSSLTAHSLMGNTLSLPVLDAQTAFTTPVSGSTWLLTNQPNTITAHMTSGQSHLNQLPPTVLVPVPAALGAENLLGAAARHLVTSSADTNGGTISANPPIHSSTAGQSSTSAATTTTNTIMSTITNNTGLNSLRVSDVLEALKSFAAGGNLAASISLPVAGASTSPVTSTVSASSTGTTPSFFGFSTPSRNSDLLSISGGPKTNLMTHGTTVINPGGLTLVSSNSNTTSNNSGGNNNSTFSTTQLPAGTHVVSASGLLSQLAMAAAAVNVSTSEPSNKATESTGAINGLTATVIPTGTPEQALDMSVRSGLISLNALAPMSNGTWLSKSTDGNSNSPQLTLALDTVDGKPIRSDQTTVHGVMEALNAALKGSLQKSTRLTISSDGTAGYQTTGDGESGVLETGSHLISGSTKNLITAIDPDQVLNTSGLLKTTTSGTQSIIVPFPALSLSSTGCSTPDLMTDPESGRSSVSQLLPPPPPLQSVQQQQQSNTVITASTSVGTVLTNPSIISTSPMLVGPSQSQLVNLAQLQAIMAALAAGGTMSIPTQTVSVGNTSTVSGAIASASALSGSAVHAGQTQTTTSTTNGESGSNSTQLGANQLLMNHHPITSANTSPHGATVESTGSAAMLVPTLNSLNSVCGLTLTTNPVGLSTPVSTSGAAITSALGNSTSSVGGSMLTGQTASLKGISLPSVDVQLGSATGLVNGTLNVLDSNSQALLAAAAASGHMGHVALANLRSSHGSAALRPIGTAPNGPVIGLLDPRTGLQFSVATTTSALLATPELVSCLQRGVYTSHPTDDSSAGTTRLIEVPTASTVTANPATTSTIATTTNITASSSEAKTSSSNIMRSVTKQSEVDSVSPYDSHGMEEDWDTIGPSDDTVAVQVNLQSIYAGIKSDPTSGSSLSSLNPTSLLPASGTGGGGGGGGSTRRHTGSSRNSGLTGSSRRSANTSGDLGGTHQGRPHRQNFTPTQNRILTEWYSKHKAKPYPSTDDTKELATISGLSYSQVKKWFANKRARSSSSGFPKPTPPLAPDSSPDPTAAKAIVAAAMAAAASSSSGLDSNERSAALQPAFLIASQALTSVAARMSGSSIEVDDDEPETALETTDVDEGSAATENQTPQRASSCVGDAVTLLSVSTEDEELPLMVVSETSAPSVSSTNKETSVAAPMDDISATNEVECVTSKSDVPSDEVTPVGLKFTRGLQSASSNSESPVASPPTLEVPLKSSRTPPVNGFSSENSPTTEVAVEDLLETKTSDSETSRTECDEQTVSLKNSKSLRTRGVTVHAS</sequence>
<evidence type="ECO:0000256" key="2">
    <source>
        <dbReference type="ARBA" id="ARBA00023155"/>
    </source>
</evidence>
<gene>
    <name evidence="7" type="ORF">ECPE_LOCUS4212</name>
</gene>
<feature type="DNA-binding region" description="Homeobox" evidence="4">
    <location>
        <begin position="1146"/>
        <end position="1208"/>
    </location>
</feature>
<feature type="compositionally biased region" description="Gly residues" evidence="5">
    <location>
        <begin position="1103"/>
        <end position="1113"/>
    </location>
</feature>
<dbReference type="WBParaSite" id="ECPE_0000422001-mRNA-1">
    <property type="protein sequence ID" value="ECPE_0000422001-mRNA-1"/>
    <property type="gene ID" value="ECPE_0000422001"/>
</dbReference>
<keyword evidence="8" id="KW-1185">Reference proteome</keyword>
<dbReference type="Proteomes" id="UP000272942">
    <property type="component" value="Unassembled WGS sequence"/>
</dbReference>
<feature type="compositionally biased region" description="Basic and acidic residues" evidence="5">
    <location>
        <begin position="8"/>
        <end position="17"/>
    </location>
</feature>
<feature type="region of interest" description="Disordered" evidence="5">
    <location>
        <begin position="1080"/>
        <end position="1157"/>
    </location>
</feature>
<comment type="subcellular location">
    <subcellularLocation>
        <location evidence="4">Nucleus</location>
    </subcellularLocation>
</comment>
<dbReference type="Gene3D" id="1.10.10.60">
    <property type="entry name" value="Homeodomain-like"/>
    <property type="match status" value="1"/>
</dbReference>
<evidence type="ECO:0000256" key="5">
    <source>
        <dbReference type="SAM" id="MobiDB-lite"/>
    </source>
</evidence>
<feature type="compositionally biased region" description="Low complexity" evidence="5">
    <location>
        <begin position="1082"/>
        <end position="1102"/>
    </location>
</feature>
<feature type="region of interest" description="Disordered" evidence="5">
    <location>
        <begin position="1020"/>
        <end position="1063"/>
    </location>
</feature>
<proteinExistence type="predicted"/>
<evidence type="ECO:0000313" key="8">
    <source>
        <dbReference type="Proteomes" id="UP000272942"/>
    </source>
</evidence>
<feature type="region of interest" description="Disordered" evidence="5">
    <location>
        <begin position="1"/>
        <end position="104"/>
    </location>
</feature>
<feature type="compositionally biased region" description="Polar residues" evidence="5">
    <location>
        <begin position="1031"/>
        <end position="1043"/>
    </location>
</feature>
<feature type="domain" description="Homeobox" evidence="6">
    <location>
        <begin position="1144"/>
        <end position="1207"/>
    </location>
</feature>
<dbReference type="InterPro" id="IPR009057">
    <property type="entry name" value="Homeodomain-like_sf"/>
</dbReference>
<feature type="compositionally biased region" description="Basic and acidic residues" evidence="5">
    <location>
        <begin position="25"/>
        <end position="43"/>
    </location>
</feature>
<evidence type="ECO:0000256" key="4">
    <source>
        <dbReference type="PROSITE-ProRule" id="PRU00108"/>
    </source>
</evidence>
<dbReference type="GO" id="GO:0006355">
    <property type="term" value="P:regulation of DNA-templated transcription"/>
    <property type="evidence" value="ECO:0007669"/>
    <property type="project" value="InterPro"/>
</dbReference>
<evidence type="ECO:0000313" key="9">
    <source>
        <dbReference type="WBParaSite" id="ECPE_0000422001-mRNA-1"/>
    </source>
</evidence>
<dbReference type="SMART" id="SM00389">
    <property type="entry name" value="HOX"/>
    <property type="match status" value="1"/>
</dbReference>
<reference evidence="9" key="1">
    <citation type="submission" date="2016-06" db="UniProtKB">
        <authorList>
            <consortium name="WormBaseParasite"/>
        </authorList>
    </citation>
    <scope>IDENTIFICATION</scope>
</reference>
<dbReference type="InterPro" id="IPR050224">
    <property type="entry name" value="TALE_homeobox"/>
</dbReference>
<feature type="compositionally biased region" description="Polar residues" evidence="5">
    <location>
        <begin position="45"/>
        <end position="54"/>
    </location>
</feature>
<feature type="compositionally biased region" description="Low complexity" evidence="5">
    <location>
        <begin position="1390"/>
        <end position="1403"/>
    </location>
</feature>
<accession>A0A183AB77</accession>
<dbReference type="Pfam" id="PF05920">
    <property type="entry name" value="Homeobox_KN"/>
    <property type="match status" value="1"/>
</dbReference>
<dbReference type="PROSITE" id="PS50071">
    <property type="entry name" value="HOMEOBOX_2"/>
    <property type="match status" value="1"/>
</dbReference>
<evidence type="ECO:0000256" key="3">
    <source>
        <dbReference type="ARBA" id="ARBA00023242"/>
    </source>
</evidence>
<keyword evidence="1 4" id="KW-0238">DNA-binding</keyword>
<dbReference type="OrthoDB" id="4187154at2759"/>
<feature type="compositionally biased region" description="Polar residues" evidence="5">
    <location>
        <begin position="1126"/>
        <end position="1138"/>
    </location>
</feature>
<feature type="compositionally biased region" description="Low complexity" evidence="5">
    <location>
        <begin position="287"/>
        <end position="301"/>
    </location>
</feature>
<dbReference type="GO" id="GO:0003677">
    <property type="term" value="F:DNA binding"/>
    <property type="evidence" value="ECO:0007669"/>
    <property type="project" value="UniProtKB-UniRule"/>
</dbReference>
<evidence type="ECO:0000259" key="6">
    <source>
        <dbReference type="PROSITE" id="PS50071"/>
    </source>
</evidence>
<dbReference type="CDD" id="cd00086">
    <property type="entry name" value="homeodomain"/>
    <property type="match status" value="1"/>
</dbReference>
<feature type="compositionally biased region" description="Acidic residues" evidence="5">
    <location>
        <begin position="1278"/>
        <end position="1295"/>
    </location>
</feature>
<keyword evidence="2 4" id="KW-0371">Homeobox</keyword>
<organism evidence="9">
    <name type="scientific">Echinostoma caproni</name>
    <dbReference type="NCBI Taxonomy" id="27848"/>
    <lineage>
        <taxon>Eukaryota</taxon>
        <taxon>Metazoa</taxon>
        <taxon>Spiralia</taxon>
        <taxon>Lophotrochozoa</taxon>
        <taxon>Platyhelminthes</taxon>
        <taxon>Trematoda</taxon>
        <taxon>Digenea</taxon>
        <taxon>Plagiorchiida</taxon>
        <taxon>Echinostomata</taxon>
        <taxon>Echinostomatoidea</taxon>
        <taxon>Echinostomatidae</taxon>
        <taxon>Echinostoma</taxon>
    </lineage>
</organism>
<name>A0A183AB77_9TREM</name>
<feature type="compositionally biased region" description="Polar residues" evidence="5">
    <location>
        <begin position="1299"/>
        <end position="1309"/>
    </location>
</feature>
<dbReference type="InterPro" id="IPR001356">
    <property type="entry name" value="HD"/>
</dbReference>
<feature type="region of interest" description="Disordered" evidence="5">
    <location>
        <begin position="758"/>
        <end position="781"/>
    </location>
</feature>
<dbReference type="PANTHER" id="PTHR11850">
    <property type="entry name" value="HOMEOBOX PROTEIN TRANSCRIPTION FACTORS"/>
    <property type="match status" value="1"/>
</dbReference>
<feature type="compositionally biased region" description="Polar residues" evidence="5">
    <location>
        <begin position="1334"/>
        <end position="1348"/>
    </location>
</feature>
<feature type="region of interest" description="Disordered" evidence="5">
    <location>
        <begin position="1334"/>
        <end position="1357"/>
    </location>
</feature>
<reference evidence="7 8" key="2">
    <citation type="submission" date="2018-11" db="EMBL/GenBank/DDBJ databases">
        <authorList>
            <consortium name="Pathogen Informatics"/>
        </authorList>
    </citation>
    <scope>NUCLEOTIDE SEQUENCE [LARGE SCALE GENOMIC DNA]</scope>
    <source>
        <strain evidence="7 8">Egypt</strain>
    </source>
</reference>
<feature type="compositionally biased region" description="Low complexity" evidence="5">
    <location>
        <begin position="1020"/>
        <end position="1030"/>
    </location>
</feature>
<protein>
    <submittedName>
        <fullName evidence="9">Homeobox domain-containing protein</fullName>
    </submittedName>
</protein>
<dbReference type="SUPFAM" id="SSF46689">
    <property type="entry name" value="Homeodomain-like"/>
    <property type="match status" value="1"/>
</dbReference>
<feature type="compositionally biased region" description="Basic and acidic residues" evidence="5">
    <location>
        <begin position="1436"/>
        <end position="1450"/>
    </location>
</feature>
<dbReference type="InterPro" id="IPR008422">
    <property type="entry name" value="KN_HD"/>
</dbReference>
<feature type="region of interest" description="Disordered" evidence="5">
    <location>
        <begin position="276"/>
        <end position="301"/>
    </location>
</feature>
<feature type="region of interest" description="Disordered" evidence="5">
    <location>
        <begin position="639"/>
        <end position="676"/>
    </location>
</feature>
<feature type="compositionally biased region" description="Polar residues" evidence="5">
    <location>
        <begin position="1411"/>
        <end position="1428"/>
    </location>
</feature>
<evidence type="ECO:0000313" key="7">
    <source>
        <dbReference type="EMBL" id="VDP71936.1"/>
    </source>
</evidence>
<feature type="region of interest" description="Disordered" evidence="5">
    <location>
        <begin position="1385"/>
        <end position="1473"/>
    </location>
</feature>
<feature type="compositionally biased region" description="Polar residues" evidence="5">
    <location>
        <begin position="1453"/>
        <end position="1462"/>
    </location>
</feature>
<feature type="region of interest" description="Disordered" evidence="5">
    <location>
        <begin position="1202"/>
        <end position="1224"/>
    </location>
</feature>
<dbReference type="EMBL" id="UZAN01041087">
    <property type="protein sequence ID" value="VDP71936.1"/>
    <property type="molecule type" value="Genomic_DNA"/>
</dbReference>
<evidence type="ECO:0000256" key="1">
    <source>
        <dbReference type="ARBA" id="ARBA00023125"/>
    </source>
</evidence>
<keyword evidence="3 4" id="KW-0539">Nucleus</keyword>